<dbReference type="STRING" id="159449.B4N89_18935"/>
<dbReference type="Gene3D" id="3.40.190.10">
    <property type="entry name" value="Periplasmic binding protein-like II"/>
    <property type="match status" value="2"/>
</dbReference>
<feature type="signal peptide" evidence="4">
    <location>
        <begin position="1"/>
        <end position="22"/>
    </location>
</feature>
<dbReference type="SUPFAM" id="SSF53850">
    <property type="entry name" value="Periplasmic binding protein-like II"/>
    <property type="match status" value="1"/>
</dbReference>
<dbReference type="InterPro" id="IPR050490">
    <property type="entry name" value="Bact_solute-bd_prot1"/>
</dbReference>
<dbReference type="RefSeq" id="WP_078977028.1">
    <property type="nucleotide sequence ID" value="NZ_MWQN01000001.1"/>
</dbReference>
<dbReference type="eggNOG" id="COG1653">
    <property type="taxonomic scope" value="Bacteria"/>
</dbReference>
<proteinExistence type="inferred from homology"/>
<dbReference type="OrthoDB" id="3507433at2"/>
<name>A0A1T3P0T7_9ACTN</name>
<keyword evidence="6" id="KW-1185">Reference proteome</keyword>
<dbReference type="Proteomes" id="UP000190037">
    <property type="component" value="Unassembled WGS sequence"/>
</dbReference>
<gene>
    <name evidence="5" type="ORF">B4N89_18935</name>
</gene>
<keyword evidence="2" id="KW-0813">Transport</keyword>
<accession>A0A1T3P0T7</accession>
<comment type="caution">
    <text evidence="5">The sequence shown here is derived from an EMBL/GenBank/DDBJ whole genome shotgun (WGS) entry which is preliminary data.</text>
</comment>
<organism evidence="5 6">
    <name type="scientific">Embleya scabrispora</name>
    <dbReference type="NCBI Taxonomy" id="159449"/>
    <lineage>
        <taxon>Bacteria</taxon>
        <taxon>Bacillati</taxon>
        <taxon>Actinomycetota</taxon>
        <taxon>Actinomycetes</taxon>
        <taxon>Kitasatosporales</taxon>
        <taxon>Streptomycetaceae</taxon>
        <taxon>Embleya</taxon>
    </lineage>
</organism>
<evidence type="ECO:0000256" key="3">
    <source>
        <dbReference type="SAM" id="MobiDB-lite"/>
    </source>
</evidence>
<feature type="region of interest" description="Disordered" evidence="3">
    <location>
        <begin position="22"/>
        <end position="46"/>
    </location>
</feature>
<reference evidence="5 6" key="1">
    <citation type="submission" date="2017-03" db="EMBL/GenBank/DDBJ databases">
        <title>Draft genome sequence of Streptomyces scabrisporus NF3, endophyte isolated from Amphipterygium adstringens.</title>
        <authorList>
            <person name="Vazquez M."/>
            <person name="Ceapa C.D."/>
            <person name="Rodriguez Luna D."/>
            <person name="Sanchez Esquivel S."/>
        </authorList>
    </citation>
    <scope>NUCLEOTIDE SEQUENCE [LARGE SCALE GENOMIC DNA]</scope>
    <source>
        <strain evidence="5 6">NF3</strain>
    </source>
</reference>
<dbReference type="InterPro" id="IPR006059">
    <property type="entry name" value="SBP"/>
</dbReference>
<dbReference type="AlphaFoldDB" id="A0A1T3P0T7"/>
<dbReference type="PANTHER" id="PTHR43649">
    <property type="entry name" value="ARABINOSE-BINDING PROTEIN-RELATED"/>
    <property type="match status" value="1"/>
</dbReference>
<feature type="chain" id="PRO_5012436638" evidence="4">
    <location>
        <begin position="23"/>
        <end position="447"/>
    </location>
</feature>
<protein>
    <submittedName>
        <fullName evidence="5">Sugar ABC transporter substrate-binding protein</fullName>
    </submittedName>
</protein>
<evidence type="ECO:0000256" key="1">
    <source>
        <dbReference type="ARBA" id="ARBA00008520"/>
    </source>
</evidence>
<sequence length="447" mass="47034">MKRLVGALAVASMLAMGLAACSDDGDGKDKKSDSTPSGGGAPVPRLDGTTVSVAAVWTGDEQAAFKKVLADFEKRTGAKTEFIPTGDSASTFLGQRVEGNAPPDVAFLAQPGVLQQFAQKGWIKPLAPDVQQTVQANFSGQWQKLGSYQDKLYGVYYKGANKSLIWYNAKVYENAGATEAKTWDDLLKNAGLISDSGTPPFAIGGADGWVLTDWFENIYLSQAGPEKYDQLAKHKIPWTDPSVKTALETLAQVFGKSDWFPGGSGGVLQTEFPASVPQAFGDPAKAGMIAGGDFIGTNIIKDTKAKIGTDAKFFGFPAVGTGKAPVVTGGDVAVAMKDSPGAQALLKYLASPDAAKVWAEQGGYLSPNKNLDFAAYRDDTTRGIAKNLIAAGEDFRFDLSDQAPAAFGGTKGEGEWRDLQDFLRNPSDVAGAQAKLEADAAKAYSAG</sequence>
<dbReference type="PANTHER" id="PTHR43649:SF29">
    <property type="entry name" value="OSMOPROTECTIVE COMPOUNDS-BINDING PROTEIN GGTB"/>
    <property type="match status" value="1"/>
</dbReference>
<evidence type="ECO:0000256" key="2">
    <source>
        <dbReference type="ARBA" id="ARBA00022448"/>
    </source>
</evidence>
<dbReference type="EMBL" id="MWQN01000001">
    <property type="protein sequence ID" value="OPC82739.1"/>
    <property type="molecule type" value="Genomic_DNA"/>
</dbReference>
<evidence type="ECO:0000313" key="5">
    <source>
        <dbReference type="EMBL" id="OPC82739.1"/>
    </source>
</evidence>
<dbReference type="PROSITE" id="PS51257">
    <property type="entry name" value="PROKAR_LIPOPROTEIN"/>
    <property type="match status" value="1"/>
</dbReference>
<evidence type="ECO:0000256" key="4">
    <source>
        <dbReference type="SAM" id="SignalP"/>
    </source>
</evidence>
<evidence type="ECO:0000313" key="6">
    <source>
        <dbReference type="Proteomes" id="UP000190037"/>
    </source>
</evidence>
<keyword evidence="4" id="KW-0732">Signal</keyword>
<comment type="similarity">
    <text evidence="1">Belongs to the bacterial solute-binding protein 1 family.</text>
</comment>
<dbReference type="Pfam" id="PF13416">
    <property type="entry name" value="SBP_bac_8"/>
    <property type="match status" value="1"/>
</dbReference>